<reference evidence="2" key="1">
    <citation type="journal article" date="2019" name="Int. J. Syst. Evol. Microbiol.">
        <title>The Global Catalogue of Microorganisms (GCM) 10K type strain sequencing project: providing services to taxonomists for standard genome sequencing and annotation.</title>
        <authorList>
            <consortium name="The Broad Institute Genomics Platform"/>
            <consortium name="The Broad Institute Genome Sequencing Center for Infectious Disease"/>
            <person name="Wu L."/>
            <person name="Ma J."/>
        </authorList>
    </citation>
    <scope>NUCLEOTIDE SEQUENCE [LARGE SCALE GENOMIC DNA]</scope>
    <source>
        <strain evidence="2">CGMCC 1.15342</strain>
    </source>
</reference>
<evidence type="ECO:0000313" key="2">
    <source>
        <dbReference type="Proteomes" id="UP000597338"/>
    </source>
</evidence>
<name>A0ABQ1L467_9SPHI</name>
<keyword evidence="2" id="KW-1185">Reference proteome</keyword>
<dbReference type="EMBL" id="BMIK01000001">
    <property type="protein sequence ID" value="GGC14728.1"/>
    <property type="molecule type" value="Genomic_DNA"/>
</dbReference>
<sequence length="135" mass="15047">MEKPVLDSLGAQQVLASLYDLPESDLQQESQEAQKNLTAWLEKHFDMKAHQLTYLANIPEGYFTFLSEKISHFLSLRLPIQLVMPYAADKELPPIDHPGKLLITGESSTATYAPQTGYAITESLQITFAIPPGED</sequence>
<accession>A0ABQ1L467</accession>
<gene>
    <name evidence="1" type="ORF">GCM10011386_03070</name>
</gene>
<organism evidence="1 2">
    <name type="scientific">Parapedobacter defluvii</name>
    <dbReference type="NCBI Taxonomy" id="2045106"/>
    <lineage>
        <taxon>Bacteria</taxon>
        <taxon>Pseudomonadati</taxon>
        <taxon>Bacteroidota</taxon>
        <taxon>Sphingobacteriia</taxon>
        <taxon>Sphingobacteriales</taxon>
        <taxon>Sphingobacteriaceae</taxon>
        <taxon>Parapedobacter</taxon>
    </lineage>
</organism>
<dbReference type="RefSeq" id="WP_188746689.1">
    <property type="nucleotide sequence ID" value="NZ_BMIK01000001.1"/>
</dbReference>
<protein>
    <submittedName>
        <fullName evidence="1">Uncharacterized protein</fullName>
    </submittedName>
</protein>
<comment type="caution">
    <text evidence="1">The sequence shown here is derived from an EMBL/GenBank/DDBJ whole genome shotgun (WGS) entry which is preliminary data.</text>
</comment>
<proteinExistence type="predicted"/>
<dbReference type="Proteomes" id="UP000597338">
    <property type="component" value="Unassembled WGS sequence"/>
</dbReference>
<evidence type="ECO:0000313" key="1">
    <source>
        <dbReference type="EMBL" id="GGC14728.1"/>
    </source>
</evidence>